<dbReference type="CDD" id="cd07067">
    <property type="entry name" value="HP_PGM_like"/>
    <property type="match status" value="1"/>
</dbReference>
<reference evidence="1" key="1">
    <citation type="submission" date="2021-07" db="EMBL/GenBank/DDBJ databases">
        <title>Roseobacter insulae sp. nov., isolated from a tidal flat.</title>
        <authorList>
            <person name="Park S."/>
            <person name="Yoon J.-H."/>
        </authorList>
    </citation>
    <scope>NUCLEOTIDE SEQUENCE</scope>
    <source>
        <strain evidence="1">YSTF-M11</strain>
    </source>
</reference>
<dbReference type="PANTHER" id="PTHR47623:SF1">
    <property type="entry name" value="OS09G0287300 PROTEIN"/>
    <property type="match status" value="1"/>
</dbReference>
<dbReference type="Pfam" id="PF00300">
    <property type="entry name" value="His_Phos_1"/>
    <property type="match status" value="1"/>
</dbReference>
<proteinExistence type="predicted"/>
<dbReference type="RefSeq" id="WP_219505827.1">
    <property type="nucleotide sequence ID" value="NZ_JAHXDN010000005.1"/>
</dbReference>
<protein>
    <submittedName>
        <fullName evidence="1">Histidine phosphatase family protein</fullName>
    </submittedName>
</protein>
<keyword evidence="2" id="KW-1185">Reference proteome</keyword>
<dbReference type="InterPro" id="IPR013078">
    <property type="entry name" value="His_Pase_superF_clade-1"/>
</dbReference>
<dbReference type="Proteomes" id="UP001138661">
    <property type="component" value="Unassembled WGS sequence"/>
</dbReference>
<accession>A0A9X1JZY1</accession>
<dbReference type="PANTHER" id="PTHR47623">
    <property type="entry name" value="OS09G0287300 PROTEIN"/>
    <property type="match status" value="1"/>
</dbReference>
<sequence length="164" mass="17965">MLRLILMRHAKSDWSHQGLSDHQRPLNKRGTASARALGGWLRAGSYLPGQVLSSSSERTGQTCTGLDLPQSVAITFTRALYLADAEKMMEVLRGATAPCVLMLGHNPGIADMAHRLVTAPVDHERFMDYPTGATLVVDFDAAGWNDIGWHEGQPIDFIIPRDLS</sequence>
<evidence type="ECO:0000313" key="2">
    <source>
        <dbReference type="Proteomes" id="UP001138661"/>
    </source>
</evidence>
<dbReference type="EMBL" id="JAHXDN010000005">
    <property type="protein sequence ID" value="MBW4709876.1"/>
    <property type="molecule type" value="Genomic_DNA"/>
</dbReference>
<organism evidence="1 2">
    <name type="scientific">Roseobacter insulae</name>
    <dbReference type="NCBI Taxonomy" id="2859783"/>
    <lineage>
        <taxon>Bacteria</taxon>
        <taxon>Pseudomonadati</taxon>
        <taxon>Pseudomonadota</taxon>
        <taxon>Alphaproteobacteria</taxon>
        <taxon>Rhodobacterales</taxon>
        <taxon>Roseobacteraceae</taxon>
        <taxon>Roseobacter</taxon>
    </lineage>
</organism>
<comment type="caution">
    <text evidence="1">The sequence shown here is derived from an EMBL/GenBank/DDBJ whole genome shotgun (WGS) entry which is preliminary data.</text>
</comment>
<evidence type="ECO:0000313" key="1">
    <source>
        <dbReference type="EMBL" id="MBW4709876.1"/>
    </source>
</evidence>
<gene>
    <name evidence="1" type="ORF">KX928_19005</name>
</gene>
<name>A0A9X1JZY1_9RHOB</name>
<dbReference type="AlphaFoldDB" id="A0A9X1JZY1"/>